<dbReference type="Proteomes" id="UP001597480">
    <property type="component" value="Unassembled WGS sequence"/>
</dbReference>
<dbReference type="RefSeq" id="WP_379819613.1">
    <property type="nucleotide sequence ID" value="NZ_JBHUMD010000004.1"/>
</dbReference>
<evidence type="ECO:0000256" key="1">
    <source>
        <dbReference type="SAM" id="Phobius"/>
    </source>
</evidence>
<feature type="transmembrane region" description="Helical" evidence="1">
    <location>
        <begin position="37"/>
        <end position="58"/>
    </location>
</feature>
<reference evidence="3" key="1">
    <citation type="journal article" date="2019" name="Int. J. Syst. Evol. Microbiol.">
        <title>The Global Catalogue of Microorganisms (GCM) 10K type strain sequencing project: providing services to taxonomists for standard genome sequencing and annotation.</title>
        <authorList>
            <consortium name="The Broad Institute Genomics Platform"/>
            <consortium name="The Broad Institute Genome Sequencing Center for Infectious Disease"/>
            <person name="Wu L."/>
            <person name="Ma J."/>
        </authorList>
    </citation>
    <scope>NUCLEOTIDE SEQUENCE [LARGE SCALE GENOMIC DNA]</scope>
    <source>
        <strain evidence="3">KCTC 42107</strain>
    </source>
</reference>
<gene>
    <name evidence="2" type="ORF">ACFSR3_02685</name>
</gene>
<proteinExistence type="predicted"/>
<organism evidence="2 3">
    <name type="scientific">Flavobacterium suzhouense</name>
    <dbReference type="NCBI Taxonomy" id="1529638"/>
    <lineage>
        <taxon>Bacteria</taxon>
        <taxon>Pseudomonadati</taxon>
        <taxon>Bacteroidota</taxon>
        <taxon>Flavobacteriia</taxon>
        <taxon>Flavobacteriales</taxon>
        <taxon>Flavobacteriaceae</taxon>
        <taxon>Flavobacterium</taxon>
    </lineage>
</organism>
<keyword evidence="1" id="KW-1133">Transmembrane helix</keyword>
<name>A0ABW5NSE8_9FLAO</name>
<accession>A0ABW5NSE8</accession>
<keyword evidence="3" id="KW-1185">Reference proteome</keyword>
<protein>
    <submittedName>
        <fullName evidence="2">Uncharacterized protein</fullName>
    </submittedName>
</protein>
<evidence type="ECO:0000313" key="3">
    <source>
        <dbReference type="Proteomes" id="UP001597480"/>
    </source>
</evidence>
<keyword evidence="1" id="KW-0472">Membrane</keyword>
<dbReference type="EMBL" id="JBHUMD010000004">
    <property type="protein sequence ID" value="MFD2600953.1"/>
    <property type="molecule type" value="Genomic_DNA"/>
</dbReference>
<evidence type="ECO:0000313" key="2">
    <source>
        <dbReference type="EMBL" id="MFD2600953.1"/>
    </source>
</evidence>
<comment type="caution">
    <text evidence="2">The sequence shown here is derived from an EMBL/GenBank/DDBJ whole genome shotgun (WGS) entry which is preliminary data.</text>
</comment>
<keyword evidence="1" id="KW-0812">Transmembrane</keyword>
<sequence length="59" mass="6650">MKNTFKKGVRHVQLVTAGKSKNVYHLAFQKKNSIIRYIEIIAVCAIAFIMGAGFLGYFN</sequence>